<dbReference type="SUPFAM" id="SSF48452">
    <property type="entry name" value="TPR-like"/>
    <property type="match status" value="2"/>
</dbReference>
<gene>
    <name evidence="2" type="ORF">WJX74_006173</name>
</gene>
<dbReference type="Pfam" id="PF13424">
    <property type="entry name" value="TPR_12"/>
    <property type="match status" value="2"/>
</dbReference>
<proteinExistence type="predicted"/>
<feature type="region of interest" description="Disordered" evidence="1">
    <location>
        <begin position="50"/>
        <end position="72"/>
    </location>
</feature>
<evidence type="ECO:0000313" key="3">
    <source>
        <dbReference type="Proteomes" id="UP001438707"/>
    </source>
</evidence>
<keyword evidence="3" id="KW-1185">Reference proteome</keyword>
<feature type="region of interest" description="Disordered" evidence="1">
    <location>
        <begin position="392"/>
        <end position="419"/>
    </location>
</feature>
<dbReference type="AlphaFoldDB" id="A0AAW1SBP2"/>
<protein>
    <submittedName>
        <fullName evidence="2">Uncharacterized protein</fullName>
    </submittedName>
</protein>
<dbReference type="PANTHER" id="PTHR47689:SF2">
    <property type="entry name" value="TETRATRICOPEPTIDE REPEAT (TPR)-LIKE SUPERFAMILY PROTEIN"/>
    <property type="match status" value="1"/>
</dbReference>
<evidence type="ECO:0000256" key="1">
    <source>
        <dbReference type="SAM" id="MobiDB-lite"/>
    </source>
</evidence>
<reference evidence="2 3" key="1">
    <citation type="journal article" date="2024" name="Nat. Commun.">
        <title>Phylogenomics reveals the evolutionary origins of lichenization in chlorophyte algae.</title>
        <authorList>
            <person name="Puginier C."/>
            <person name="Libourel C."/>
            <person name="Otte J."/>
            <person name="Skaloud P."/>
            <person name="Haon M."/>
            <person name="Grisel S."/>
            <person name="Petersen M."/>
            <person name="Berrin J.G."/>
            <person name="Delaux P.M."/>
            <person name="Dal Grande F."/>
            <person name="Keller J."/>
        </authorList>
    </citation>
    <scope>NUCLEOTIDE SEQUENCE [LARGE SCALE GENOMIC DNA]</scope>
    <source>
        <strain evidence="2 3">SAG 2145</strain>
    </source>
</reference>
<dbReference type="PANTHER" id="PTHR47689">
    <property type="entry name" value="TETRATRICOPEPTIDE REPEAT (TPR)-LIKE SUPERFAMILY PROTEIN"/>
    <property type="match status" value="1"/>
</dbReference>
<organism evidence="2 3">
    <name type="scientific">Apatococcus lobatus</name>
    <dbReference type="NCBI Taxonomy" id="904363"/>
    <lineage>
        <taxon>Eukaryota</taxon>
        <taxon>Viridiplantae</taxon>
        <taxon>Chlorophyta</taxon>
        <taxon>core chlorophytes</taxon>
        <taxon>Trebouxiophyceae</taxon>
        <taxon>Chlorellales</taxon>
        <taxon>Chlorellaceae</taxon>
        <taxon>Apatococcus</taxon>
    </lineage>
</organism>
<dbReference type="SMART" id="SM00028">
    <property type="entry name" value="TPR"/>
    <property type="match status" value="4"/>
</dbReference>
<name>A0AAW1SBP2_9CHLO</name>
<evidence type="ECO:0000313" key="2">
    <source>
        <dbReference type="EMBL" id="KAK9843047.1"/>
    </source>
</evidence>
<dbReference type="Gene3D" id="1.25.40.10">
    <property type="entry name" value="Tetratricopeptide repeat domain"/>
    <property type="match status" value="1"/>
</dbReference>
<comment type="caution">
    <text evidence="2">The sequence shown here is derived from an EMBL/GenBank/DDBJ whole genome shotgun (WGS) entry which is preliminary data.</text>
</comment>
<dbReference type="InterPro" id="IPR019734">
    <property type="entry name" value="TPR_rpt"/>
</dbReference>
<accession>A0AAW1SBP2</accession>
<dbReference type="Proteomes" id="UP001438707">
    <property type="component" value="Unassembled WGS sequence"/>
</dbReference>
<sequence length="563" mass="61320">MLSTEVQRVQIPGSTPLVPVPASTSYQHFWVVGATAALLTAQNFSISEAHAEKAETPEQQTDTAAHPSGNEATAKWRVYTNLARDMTREKKHDDAERYYKQALAEAKKGFGEEDPHVGAACNNMAEHYRLTKQWQLARPMYDEALRLLEQAYGRSDPRFAQALRNMASFCGQQEGQRDAAITYMTQAVQVMGSAMGKEHTEYAAMLLNLAVLLRRQPDRSLDATALLQESVQIYEAQPGGFPSEGVHALLQLAVAHWEAGKAADAAPLLMRGLSIIQDHQRRTRGGHAVEASSKPITRSHEMMAARAAWDIGVDLCQGSRWDTGRELLQQSLSIQSERLGGTHLNLAILLRKLAQVDLLKAPDNAALLRAQNEAQRACDMTQALCDAVKQAQDQEHGGSSGPGSWSWFRSKPKPADPHADHMREQTMRLAPVFAVECGSAWSVLAVAQDGLERRDEAEASLQKAITILRSPAAADLATASGSEGNADDLEAAARALQAPGLKHSQKLSLASYHRQLLASCLTGKAKLLLRKAVESQHSVQLKQDALALQEEAAALLGSRPAVH</sequence>
<dbReference type="EMBL" id="JALJOS010000002">
    <property type="protein sequence ID" value="KAK9843047.1"/>
    <property type="molecule type" value="Genomic_DNA"/>
</dbReference>
<dbReference type="InterPro" id="IPR011990">
    <property type="entry name" value="TPR-like_helical_dom_sf"/>
</dbReference>